<organism evidence="4 5">
    <name type="scientific">Nannocystis exedens</name>
    <dbReference type="NCBI Taxonomy" id="54"/>
    <lineage>
        <taxon>Bacteria</taxon>
        <taxon>Pseudomonadati</taxon>
        <taxon>Myxococcota</taxon>
        <taxon>Polyangia</taxon>
        <taxon>Nannocystales</taxon>
        <taxon>Nannocystaceae</taxon>
        <taxon>Nannocystis</taxon>
    </lineage>
</organism>
<feature type="transmembrane region" description="Helical" evidence="2">
    <location>
        <begin position="15"/>
        <end position="40"/>
    </location>
</feature>
<reference evidence="5" key="1">
    <citation type="submission" date="2016-10" db="EMBL/GenBank/DDBJ databases">
        <authorList>
            <person name="Varghese N."/>
            <person name="Submissions S."/>
        </authorList>
    </citation>
    <scope>NUCLEOTIDE SEQUENCE [LARGE SCALE GENOMIC DNA]</scope>
    <source>
        <strain evidence="5">ATCC 25963</strain>
    </source>
</reference>
<keyword evidence="1" id="KW-0732">Signal</keyword>
<dbReference type="InterPro" id="IPR050811">
    <property type="entry name" value="Phosphate_ABC_transporter"/>
</dbReference>
<keyword evidence="2" id="KW-1133">Transmembrane helix</keyword>
<keyword evidence="5" id="KW-1185">Reference proteome</keyword>
<proteinExistence type="predicted"/>
<dbReference type="RefSeq" id="WP_143140448.1">
    <property type="nucleotide sequence ID" value="NZ_FOMX01000007.1"/>
</dbReference>
<dbReference type="Gene3D" id="3.40.190.10">
    <property type="entry name" value="Periplasmic binding protein-like II"/>
    <property type="match status" value="2"/>
</dbReference>
<keyword evidence="2" id="KW-0472">Membrane</keyword>
<evidence type="ECO:0000313" key="4">
    <source>
        <dbReference type="EMBL" id="SFD98050.1"/>
    </source>
</evidence>
<dbReference type="STRING" id="54.SAMN02745121_02495"/>
<feature type="domain" description="PBP" evidence="3">
    <location>
        <begin position="65"/>
        <end position="301"/>
    </location>
</feature>
<dbReference type="AlphaFoldDB" id="A0A1I1WY79"/>
<evidence type="ECO:0000313" key="5">
    <source>
        <dbReference type="Proteomes" id="UP000199400"/>
    </source>
</evidence>
<dbReference type="Pfam" id="PF12849">
    <property type="entry name" value="PBP_like_2"/>
    <property type="match status" value="1"/>
</dbReference>
<keyword evidence="2" id="KW-0812">Transmembrane</keyword>
<protein>
    <submittedName>
        <fullName evidence="4">Phosphate ABC transporter substrate-binding protein, PhoT family</fullName>
    </submittedName>
</protein>
<accession>A0A1I1WY79</accession>
<dbReference type="InterPro" id="IPR024370">
    <property type="entry name" value="PBP_domain"/>
</dbReference>
<dbReference type="SUPFAM" id="SSF53850">
    <property type="entry name" value="Periplasmic binding protein-like II"/>
    <property type="match status" value="1"/>
</dbReference>
<dbReference type="OrthoDB" id="5506472at2"/>
<gene>
    <name evidence="4" type="ORF">SAMN02745121_02495</name>
</gene>
<name>A0A1I1WY79_9BACT</name>
<evidence type="ECO:0000259" key="3">
    <source>
        <dbReference type="Pfam" id="PF12849"/>
    </source>
</evidence>
<sequence>MAETADDPRASASLAALWAAVLLGVAGVAILAAVFVAPLLAGSSDPPFLEGHVPKNSLLYQRSTPRPHGVLHLAGSGSNIPLTRALADAFVARSPDAHIVVFESIGSSGGVMAVYDDVVDLGLISRPLKEREVQLGVDAIPYARVPVVVAVNLSVPDTAITTDELADIFAGRKTRWSDGAPITVLQRERGDSGHLAVAAALPAFAAADEAAYREHRWRVVLHDRAMQEALAITPGAVGLLDAGAISLQRLPLRALELDGYAASEASVQSGRYPFFKDLSFAALEAPTGLAADFIRFAHSDEGRALMKAHGYIPLPEVQ</sequence>
<evidence type="ECO:0000256" key="2">
    <source>
        <dbReference type="SAM" id="Phobius"/>
    </source>
</evidence>
<dbReference type="EMBL" id="FOMX01000007">
    <property type="protein sequence ID" value="SFD98050.1"/>
    <property type="molecule type" value="Genomic_DNA"/>
</dbReference>
<dbReference type="PANTHER" id="PTHR30570">
    <property type="entry name" value="PERIPLASMIC PHOSPHATE BINDING COMPONENT OF PHOSPHATE ABC TRANSPORTER"/>
    <property type="match status" value="1"/>
</dbReference>
<dbReference type="Proteomes" id="UP000199400">
    <property type="component" value="Unassembled WGS sequence"/>
</dbReference>
<evidence type="ECO:0000256" key="1">
    <source>
        <dbReference type="ARBA" id="ARBA00022729"/>
    </source>
</evidence>
<dbReference type="PANTHER" id="PTHR30570:SF1">
    <property type="entry name" value="PHOSPHATE-BINDING PROTEIN PSTS"/>
    <property type="match status" value="1"/>
</dbReference>